<keyword evidence="1" id="KW-0812">Transmembrane</keyword>
<evidence type="ECO:0000313" key="2">
    <source>
        <dbReference type="EMBL" id="SOZ37497.1"/>
    </source>
</evidence>
<dbReference type="AlphaFoldDB" id="A0A375H753"/>
<keyword evidence="5" id="KW-1185">Reference proteome</keyword>
<organism evidence="3 4">
    <name type="scientific">Cupriavidus neocaledonicus</name>
    <dbReference type="NCBI Taxonomy" id="1040979"/>
    <lineage>
        <taxon>Bacteria</taxon>
        <taxon>Pseudomonadati</taxon>
        <taxon>Pseudomonadota</taxon>
        <taxon>Betaproteobacteria</taxon>
        <taxon>Burkholderiales</taxon>
        <taxon>Burkholderiaceae</taxon>
        <taxon>Cupriavidus</taxon>
    </lineage>
</organism>
<evidence type="ECO:0000313" key="5">
    <source>
        <dbReference type="Proteomes" id="UP000256710"/>
    </source>
</evidence>
<evidence type="ECO:0000256" key="1">
    <source>
        <dbReference type="SAM" id="Phobius"/>
    </source>
</evidence>
<evidence type="ECO:0000313" key="4">
    <source>
        <dbReference type="Proteomes" id="UP000255168"/>
    </source>
</evidence>
<dbReference type="EMBL" id="LT984806">
    <property type="protein sequence ID" value="SPD46069.1"/>
    <property type="molecule type" value="Genomic_DNA"/>
</dbReference>
<gene>
    <name evidence="2" type="ORF">CBM2605_A70097</name>
    <name evidence="3" type="ORF">CBM2607_11006</name>
</gene>
<dbReference type="Proteomes" id="UP000255168">
    <property type="component" value="Chromosome I"/>
</dbReference>
<keyword evidence="1" id="KW-1133">Transmembrane helix</keyword>
<sequence>MFWLYYLLPAAIAAAMVWSDYGALAGLAALIVVPALQSALLFWVSDRVTGMFATVPAEETPRPRPEVPLEVGEKARFKRLMLTDEAEGRCEATRRFYEDLMATIDKYVEVESGSEGSGAAMVSSMELADQQEAATHADDALVVFRSRDLAWSGFRFGNDSFRFRYWIISAVCFTDFLPAKGSGYYEVALEFKVSARDRPPGANAELYRSSRFELLLRRSDSRSEAIAAALTEIARVLGARYEYQSYMDA</sequence>
<feature type="transmembrane region" description="Helical" evidence="1">
    <location>
        <begin position="23"/>
        <end position="44"/>
    </location>
</feature>
<name>A0A375H753_9BURK</name>
<keyword evidence="1" id="KW-0472">Membrane</keyword>
<protein>
    <submittedName>
        <fullName evidence="3">Uncharacterized protein</fullName>
    </submittedName>
</protein>
<reference evidence="4 5" key="1">
    <citation type="submission" date="2018-01" db="EMBL/GenBank/DDBJ databases">
        <authorList>
            <person name="Clerissi C."/>
        </authorList>
    </citation>
    <scope>NUCLEOTIDE SEQUENCE [LARGE SCALE GENOMIC DNA]</scope>
    <source>
        <strain evidence="2">Cupriavidus taiwanensis STM 6082</strain>
        <strain evidence="3">Cupriavidus taiwanensis STM 6160</strain>
    </source>
</reference>
<evidence type="ECO:0000313" key="3">
    <source>
        <dbReference type="EMBL" id="SPD46069.1"/>
    </source>
</evidence>
<proteinExistence type="predicted"/>
<accession>A0A375H753</accession>
<dbReference type="EMBL" id="OFTC01000029">
    <property type="protein sequence ID" value="SOZ37497.1"/>
    <property type="molecule type" value="Genomic_DNA"/>
</dbReference>
<dbReference type="Proteomes" id="UP000256710">
    <property type="component" value="Unassembled WGS sequence"/>
</dbReference>